<sequence length="503" mass="56895">MPSNGKAKTSGHATANAVKPQDEEAHGYEFLGPPGAFIISFGLPVLVYVLTFFCNDISGCPAPSLLHPSSLTLAQLKAEVGWTGFASLLNWQAFVGTLGYFLLSLTLYTVLPSEEVKGVPLQSGQRLKYRFNAWSSALFILSLLAAGTITHGADWIVWTFITDNFVGIMTTSILISYFLATFSYVRSFSVKHPNDPDGRELAAGGRTGNLLYDWFIGRELNPRVTLPIFGEVDIKAWCELRPGMLGWVIMDLAFIMKQYRNFGRVTDSIILVTIAQSVYTLDSLFMEPAILTTMDIIQDGFGMMLSFGDIVWVPFTYSIQTRYLSVYPVDLGVQGVLAVLAVQGFGYYIFRSVNNEKNRFRTDPEDPRVSHLKYIETEAGSRLLISGWWGMARHINYLGDWFMSWSYVLPTALSGYVIRNAAKHPVTAAQADVHFLKQSYGNYVVPGEAKGWGMIFTYFFMVYFAVLLLHRERRDEEKCRRKYGKDWDRYVEHVPYRIIPYIY</sequence>
<dbReference type="InterPro" id="IPR001171">
    <property type="entry name" value="ERG24_DHCR-like"/>
</dbReference>
<keyword evidence="9 13" id="KW-0443">Lipid metabolism</keyword>
<evidence type="ECO:0000256" key="10">
    <source>
        <dbReference type="ARBA" id="ARBA00023136"/>
    </source>
</evidence>
<comment type="similarity">
    <text evidence="2 13">Belongs to the ERG4/ERG24 family.</text>
</comment>
<organism evidence="15 16">
    <name type="scientific">Ampelomyces quisqualis</name>
    <name type="common">Powdery mildew agent</name>
    <dbReference type="NCBI Taxonomy" id="50730"/>
    <lineage>
        <taxon>Eukaryota</taxon>
        <taxon>Fungi</taxon>
        <taxon>Dikarya</taxon>
        <taxon>Ascomycota</taxon>
        <taxon>Pezizomycotina</taxon>
        <taxon>Dothideomycetes</taxon>
        <taxon>Pleosporomycetidae</taxon>
        <taxon>Pleosporales</taxon>
        <taxon>Pleosporineae</taxon>
        <taxon>Phaeosphaeriaceae</taxon>
        <taxon>Ampelomyces</taxon>
    </lineage>
</organism>
<dbReference type="GO" id="GO:0050613">
    <property type="term" value="F:Delta14-sterol reductase activity"/>
    <property type="evidence" value="ECO:0007669"/>
    <property type="project" value="UniProtKB-ARBA"/>
</dbReference>
<dbReference type="EMBL" id="ML979134">
    <property type="protein sequence ID" value="KAF1918120.1"/>
    <property type="molecule type" value="Genomic_DNA"/>
</dbReference>
<dbReference type="PROSITE" id="PS01017">
    <property type="entry name" value="STEROL_REDUCT_1"/>
    <property type="match status" value="1"/>
</dbReference>
<feature type="transmembrane region" description="Helical" evidence="13">
    <location>
        <begin position="165"/>
        <end position="185"/>
    </location>
</feature>
<evidence type="ECO:0000256" key="6">
    <source>
        <dbReference type="ARBA" id="ARBA00022989"/>
    </source>
</evidence>
<dbReference type="Proteomes" id="UP000800096">
    <property type="component" value="Unassembled WGS sequence"/>
</dbReference>
<keyword evidence="7 13" id="KW-0560">Oxidoreductase</keyword>
<keyword evidence="4 13" id="KW-0812">Transmembrane</keyword>
<dbReference type="InterPro" id="IPR018083">
    <property type="entry name" value="Sterol_reductase_CS"/>
</dbReference>
<evidence type="ECO:0000256" key="7">
    <source>
        <dbReference type="ARBA" id="ARBA00023002"/>
    </source>
</evidence>
<proteinExistence type="inferred from homology"/>
<keyword evidence="12 13" id="KW-0753">Steroid metabolism</keyword>
<comment type="subcellular location">
    <subcellularLocation>
        <location evidence="1">Membrane</location>
        <topology evidence="1">Multi-pass membrane protein</topology>
    </subcellularLocation>
</comment>
<evidence type="ECO:0000256" key="9">
    <source>
        <dbReference type="ARBA" id="ARBA00023098"/>
    </source>
</evidence>
<dbReference type="AlphaFoldDB" id="A0A6A5QTJ5"/>
<dbReference type="Gene3D" id="1.20.120.1630">
    <property type="match status" value="1"/>
</dbReference>
<evidence type="ECO:0000256" key="11">
    <source>
        <dbReference type="ARBA" id="ARBA00023166"/>
    </source>
</evidence>
<evidence type="ECO:0000256" key="4">
    <source>
        <dbReference type="ARBA" id="ARBA00022692"/>
    </source>
</evidence>
<evidence type="ECO:0000256" key="13">
    <source>
        <dbReference type="RuleBase" id="RU369120"/>
    </source>
</evidence>
<dbReference type="PANTHER" id="PTHR21257:SF52">
    <property type="entry name" value="DELTA(14)-STEROL REDUCTASE TM7SF2"/>
    <property type="match status" value="1"/>
</dbReference>
<evidence type="ECO:0000256" key="3">
    <source>
        <dbReference type="ARBA" id="ARBA00022516"/>
    </source>
</evidence>
<name>A0A6A5QTJ5_AMPQU</name>
<feature type="transmembrane region" description="Helical" evidence="13">
    <location>
        <begin position="331"/>
        <end position="350"/>
    </location>
</feature>
<evidence type="ECO:0000256" key="12">
    <source>
        <dbReference type="ARBA" id="ARBA00023221"/>
    </source>
</evidence>
<dbReference type="GO" id="GO:0005789">
    <property type="term" value="C:endoplasmic reticulum membrane"/>
    <property type="evidence" value="ECO:0007669"/>
    <property type="project" value="TreeGrafter"/>
</dbReference>
<feature type="compositionally biased region" description="Polar residues" evidence="14">
    <location>
        <begin position="1"/>
        <end position="13"/>
    </location>
</feature>
<feature type="transmembrane region" description="Helical" evidence="13">
    <location>
        <begin position="131"/>
        <end position="153"/>
    </location>
</feature>
<gene>
    <name evidence="15" type="ORF">BDU57DRAFT_514697</name>
</gene>
<feature type="region of interest" description="Disordered" evidence="14">
    <location>
        <begin position="1"/>
        <end position="20"/>
    </location>
</feature>
<dbReference type="OrthoDB" id="10262235at2759"/>
<reference evidence="15" key="1">
    <citation type="journal article" date="2020" name="Stud. Mycol.">
        <title>101 Dothideomycetes genomes: a test case for predicting lifestyles and emergence of pathogens.</title>
        <authorList>
            <person name="Haridas S."/>
            <person name="Albert R."/>
            <person name="Binder M."/>
            <person name="Bloem J."/>
            <person name="Labutti K."/>
            <person name="Salamov A."/>
            <person name="Andreopoulos B."/>
            <person name="Baker S."/>
            <person name="Barry K."/>
            <person name="Bills G."/>
            <person name="Bluhm B."/>
            <person name="Cannon C."/>
            <person name="Castanera R."/>
            <person name="Culley D."/>
            <person name="Daum C."/>
            <person name="Ezra D."/>
            <person name="Gonzalez J."/>
            <person name="Henrissat B."/>
            <person name="Kuo A."/>
            <person name="Liang C."/>
            <person name="Lipzen A."/>
            <person name="Lutzoni F."/>
            <person name="Magnuson J."/>
            <person name="Mondo S."/>
            <person name="Nolan M."/>
            <person name="Ohm R."/>
            <person name="Pangilinan J."/>
            <person name="Park H.-J."/>
            <person name="Ramirez L."/>
            <person name="Alfaro M."/>
            <person name="Sun H."/>
            <person name="Tritt A."/>
            <person name="Yoshinaga Y."/>
            <person name="Zwiers L.-H."/>
            <person name="Turgeon B."/>
            <person name="Goodwin S."/>
            <person name="Spatafora J."/>
            <person name="Crous P."/>
            <person name="Grigoriev I."/>
        </authorList>
    </citation>
    <scope>NUCLEOTIDE SEQUENCE</scope>
    <source>
        <strain evidence="15">HMLAC05119</strain>
    </source>
</reference>
<feature type="transmembrane region" description="Helical" evidence="13">
    <location>
        <begin position="91"/>
        <end position="111"/>
    </location>
</feature>
<keyword evidence="11 13" id="KW-1207">Sterol metabolism</keyword>
<accession>A0A6A5QTJ5</accession>
<evidence type="ECO:0000313" key="15">
    <source>
        <dbReference type="EMBL" id="KAF1918120.1"/>
    </source>
</evidence>
<evidence type="ECO:0000256" key="5">
    <source>
        <dbReference type="ARBA" id="ARBA00022955"/>
    </source>
</evidence>
<keyword evidence="6 13" id="KW-1133">Transmembrane helix</keyword>
<keyword evidence="16" id="KW-1185">Reference proteome</keyword>
<evidence type="ECO:0000256" key="1">
    <source>
        <dbReference type="ARBA" id="ARBA00004141"/>
    </source>
</evidence>
<keyword evidence="10 13" id="KW-0472">Membrane</keyword>
<feature type="transmembrane region" description="Helical" evidence="13">
    <location>
        <begin position="262"/>
        <end position="281"/>
    </location>
</feature>
<feature type="transmembrane region" description="Helical" evidence="13">
    <location>
        <begin position="451"/>
        <end position="470"/>
    </location>
</feature>
<evidence type="ECO:0000256" key="8">
    <source>
        <dbReference type="ARBA" id="ARBA00023011"/>
    </source>
</evidence>
<keyword evidence="8 13" id="KW-0756">Sterol biosynthesis</keyword>
<dbReference type="PROSITE" id="PS01018">
    <property type="entry name" value="STEROL_REDUCT_2"/>
    <property type="match status" value="1"/>
</dbReference>
<protein>
    <recommendedName>
        <fullName evidence="13">Delta(14)-sterol reductase</fullName>
    </recommendedName>
    <alternativeName>
        <fullName evidence="13">C-14 sterol reductase</fullName>
    </alternativeName>
    <alternativeName>
        <fullName evidence="13">Sterol C14-reductase</fullName>
    </alternativeName>
</protein>
<keyword evidence="3 13" id="KW-0444">Lipid biosynthesis</keyword>
<evidence type="ECO:0000256" key="14">
    <source>
        <dbReference type="SAM" id="MobiDB-lite"/>
    </source>
</evidence>
<keyword evidence="5 13" id="KW-0752">Steroid biosynthesis</keyword>
<feature type="transmembrane region" description="Helical" evidence="13">
    <location>
        <begin position="35"/>
        <end position="53"/>
    </location>
</feature>
<dbReference type="GO" id="GO:0006696">
    <property type="term" value="P:ergosterol biosynthetic process"/>
    <property type="evidence" value="ECO:0007669"/>
    <property type="project" value="TreeGrafter"/>
</dbReference>
<dbReference type="PANTHER" id="PTHR21257">
    <property type="entry name" value="DELTA(14)-STEROL REDUCTASE"/>
    <property type="match status" value="1"/>
</dbReference>
<evidence type="ECO:0000256" key="2">
    <source>
        <dbReference type="ARBA" id="ARBA00005402"/>
    </source>
</evidence>
<dbReference type="Pfam" id="PF01222">
    <property type="entry name" value="ERG4_ERG24"/>
    <property type="match status" value="1"/>
</dbReference>
<evidence type="ECO:0000313" key="16">
    <source>
        <dbReference type="Proteomes" id="UP000800096"/>
    </source>
</evidence>